<evidence type="ECO:0000313" key="1">
    <source>
        <dbReference type="EMBL" id="MFB2878854.1"/>
    </source>
</evidence>
<comment type="caution">
    <text evidence="1">The sequence shown here is derived from an EMBL/GenBank/DDBJ whole genome shotgun (WGS) entry which is preliminary data.</text>
</comment>
<reference evidence="1 2" key="1">
    <citation type="submission" date="2024-09" db="EMBL/GenBank/DDBJ databases">
        <title>Floridaenema gen nov. (Aerosakkonemataceae, Aerosakkonematales ord. nov., Cyanobacteria) from benthic tropical and subtropical fresh waters, with the description of four new species.</title>
        <authorList>
            <person name="Moretto J.A."/>
            <person name="Berthold D.E."/>
            <person name="Lefler F.W."/>
            <person name="Huang I.-S."/>
            <person name="Laughinghouse H. IV."/>
        </authorList>
    </citation>
    <scope>NUCLEOTIDE SEQUENCE [LARGE SCALE GENOMIC DNA]</scope>
    <source>
        <strain evidence="1 2">BLCC-F46</strain>
    </source>
</reference>
<dbReference type="InterPro" id="IPR014951">
    <property type="entry name" value="DUF1822"/>
</dbReference>
<organism evidence="1 2">
    <name type="scientific">Floridaenema aerugineum BLCC-F46</name>
    <dbReference type="NCBI Taxonomy" id="3153654"/>
    <lineage>
        <taxon>Bacteria</taxon>
        <taxon>Bacillati</taxon>
        <taxon>Cyanobacteriota</taxon>
        <taxon>Cyanophyceae</taxon>
        <taxon>Oscillatoriophycideae</taxon>
        <taxon>Aerosakkonematales</taxon>
        <taxon>Aerosakkonemataceae</taxon>
        <taxon>Floridanema</taxon>
        <taxon>Floridanema aerugineum</taxon>
    </lineage>
</organism>
<name>A0ABV4X7T6_9CYAN</name>
<gene>
    <name evidence="1" type="ORF">ACE1CC_18545</name>
</gene>
<sequence>MSYSPNNSTEFSLDFTTVPTEAIALLPEQIESAVKISSAIQNIDQQWLIYLNSLALFGFVEWVNECAPELSINQAKCSILNPTIANLIPGVCNLEVGDFKVCLVAQGSLDDREISLPRAAIELPEFIPHFYVIVDVKEEYEQAIVKGFIRYDKLTQLIAELNLQPNLDWTYSIPSSCIENQAERLILYLRCLTATAISLPEIPGDRLENLASIQAEISSLLNSLESPNIPLWEVLTWQQLASILTLEVAAIDETENEEESALTNLDSLLQILTRPALNVGLWLQDKMDELAQNLSWILMPAFATSPAALRSTTEEFEVIVSDLSNFGIEIPSHARGAYQKIKLSDRQFNLYAVTWPFLAENNVPEWMLLLILGANYGNTLPTGLKLRVSDSTGLLVQRKVGPNSPDNYLYIQIAGAWDERFLVTVSLRDRETGQNVSLTLPPFTFRMQQ</sequence>
<dbReference type="Proteomes" id="UP001576774">
    <property type="component" value="Unassembled WGS sequence"/>
</dbReference>
<proteinExistence type="predicted"/>
<dbReference type="EMBL" id="JBHFNQ010000142">
    <property type="protein sequence ID" value="MFB2878854.1"/>
    <property type="molecule type" value="Genomic_DNA"/>
</dbReference>
<dbReference type="Pfam" id="PF08852">
    <property type="entry name" value="DUF1822"/>
    <property type="match status" value="1"/>
</dbReference>
<protein>
    <submittedName>
        <fullName evidence="1">DUF1822 family protein</fullName>
    </submittedName>
</protein>
<evidence type="ECO:0000313" key="2">
    <source>
        <dbReference type="Proteomes" id="UP001576774"/>
    </source>
</evidence>
<keyword evidence="2" id="KW-1185">Reference proteome</keyword>
<dbReference type="RefSeq" id="WP_413271913.1">
    <property type="nucleotide sequence ID" value="NZ_JBHFNQ010000142.1"/>
</dbReference>
<accession>A0ABV4X7T6</accession>